<name>A0A4P6JJB2_KTERU</name>
<dbReference type="Proteomes" id="UP000290365">
    <property type="component" value="Chromosome"/>
</dbReference>
<accession>A0A4P6JJB2</accession>
<evidence type="ECO:0000256" key="2">
    <source>
        <dbReference type="SAM" id="Phobius"/>
    </source>
</evidence>
<feature type="region of interest" description="Disordered" evidence="1">
    <location>
        <begin position="32"/>
        <end position="54"/>
    </location>
</feature>
<gene>
    <name evidence="3" type="ORF">EPA93_03975</name>
</gene>
<keyword evidence="2" id="KW-0472">Membrane</keyword>
<evidence type="ECO:0000313" key="3">
    <source>
        <dbReference type="EMBL" id="QBD75195.1"/>
    </source>
</evidence>
<proteinExistence type="predicted"/>
<dbReference type="EMBL" id="CP035758">
    <property type="protein sequence ID" value="QBD75195.1"/>
    <property type="molecule type" value="Genomic_DNA"/>
</dbReference>
<dbReference type="RefSeq" id="WP_129885794.1">
    <property type="nucleotide sequence ID" value="NZ_CP035758.1"/>
</dbReference>
<dbReference type="AlphaFoldDB" id="A0A4P6JJB2"/>
<feature type="compositionally biased region" description="Basic residues" evidence="1">
    <location>
        <begin position="36"/>
        <end position="49"/>
    </location>
</feature>
<keyword evidence="2" id="KW-0812">Transmembrane</keyword>
<organism evidence="3 4">
    <name type="scientific">Ktedonosporobacter rubrisoli</name>
    <dbReference type="NCBI Taxonomy" id="2509675"/>
    <lineage>
        <taxon>Bacteria</taxon>
        <taxon>Bacillati</taxon>
        <taxon>Chloroflexota</taxon>
        <taxon>Ktedonobacteria</taxon>
        <taxon>Ktedonobacterales</taxon>
        <taxon>Ktedonosporobacteraceae</taxon>
        <taxon>Ktedonosporobacter</taxon>
    </lineage>
</organism>
<reference evidence="3 4" key="1">
    <citation type="submission" date="2019-01" db="EMBL/GenBank/DDBJ databases">
        <title>Ktedonosporobacter rubrisoli SCAWS-G2.</title>
        <authorList>
            <person name="Huang Y."/>
            <person name="Yan B."/>
        </authorList>
    </citation>
    <scope>NUCLEOTIDE SEQUENCE [LARGE SCALE GENOMIC DNA]</scope>
    <source>
        <strain evidence="3 4">SCAWS-G2</strain>
    </source>
</reference>
<sequence>MAFFLKNIDTIFWVSVAAAVLILWFVPQNPHSHYPPSRHQRPRHPHPRRRATEAERKMEYKKKIEYYNKSLWTNYWFRLLHRSKGDDR</sequence>
<keyword evidence="4" id="KW-1185">Reference proteome</keyword>
<keyword evidence="2" id="KW-1133">Transmembrane helix</keyword>
<dbReference type="KEGG" id="kbs:EPA93_03975"/>
<evidence type="ECO:0000256" key="1">
    <source>
        <dbReference type="SAM" id="MobiDB-lite"/>
    </source>
</evidence>
<evidence type="ECO:0000313" key="4">
    <source>
        <dbReference type="Proteomes" id="UP000290365"/>
    </source>
</evidence>
<protein>
    <submittedName>
        <fullName evidence="3">Uncharacterized protein</fullName>
    </submittedName>
</protein>
<feature type="transmembrane region" description="Helical" evidence="2">
    <location>
        <begin position="7"/>
        <end position="26"/>
    </location>
</feature>